<feature type="binding site" evidence="8">
    <location>
        <position position="369"/>
    </location>
    <ligand>
        <name>[4Fe-4S] cluster</name>
        <dbReference type="ChEBI" id="CHEBI:49883"/>
        <label>1</label>
    </ligand>
</feature>
<protein>
    <recommendedName>
        <fullName evidence="8">Ion-translocating oxidoreductase complex subunit C</fullName>
        <ecNumber evidence="8">7.-.-.-</ecNumber>
    </recommendedName>
    <alternativeName>
        <fullName evidence="8">Rnf electron transport complex subunit C</fullName>
    </alternativeName>
</protein>
<feature type="domain" description="4Fe-4S ferredoxin-type" evidence="10">
    <location>
        <begin position="399"/>
        <end position="427"/>
    </location>
</feature>
<keyword evidence="5 8" id="KW-0249">Electron transport</keyword>
<dbReference type="KEGG" id="cfon:HZU75_04445"/>
<dbReference type="PANTHER" id="PTHR43034:SF2">
    <property type="entry name" value="ION-TRANSLOCATING OXIDOREDUCTASE COMPLEX SUBUNIT C"/>
    <property type="match status" value="1"/>
</dbReference>
<keyword evidence="8" id="KW-1003">Cell membrane</keyword>
<dbReference type="GO" id="GO:0005886">
    <property type="term" value="C:plasma membrane"/>
    <property type="evidence" value="ECO:0007669"/>
    <property type="project" value="UniProtKB-SubCell"/>
</dbReference>
<dbReference type="Pfam" id="PF13375">
    <property type="entry name" value="RnfC_N"/>
    <property type="match status" value="1"/>
</dbReference>
<keyword evidence="8" id="KW-0997">Cell inner membrane</keyword>
<proteinExistence type="inferred from homology"/>
<keyword evidence="3 8" id="KW-0479">Metal-binding</keyword>
<feature type="binding site" evidence="8">
    <location>
        <position position="372"/>
    </location>
    <ligand>
        <name>[4Fe-4S] cluster</name>
        <dbReference type="ChEBI" id="CHEBI:49883"/>
        <label>1</label>
    </ligand>
</feature>
<evidence type="ECO:0000256" key="1">
    <source>
        <dbReference type="ARBA" id="ARBA00022448"/>
    </source>
</evidence>
<dbReference type="Gene3D" id="3.40.50.11540">
    <property type="entry name" value="NADH-ubiquinone oxidoreductase 51kDa subunit"/>
    <property type="match status" value="1"/>
</dbReference>
<keyword evidence="7 8" id="KW-0411">Iron-sulfur</keyword>
<reference evidence="11 12" key="1">
    <citation type="journal article" date="2016" name="Int. J. Syst. Evol. Microbiol.">
        <title>Chitinibacter fontanus sp. nov., isolated from a spring.</title>
        <authorList>
            <person name="Sheu S.Y."/>
            <person name="Li Y.S."/>
            <person name="Young C.C."/>
            <person name="Chen W.M."/>
        </authorList>
    </citation>
    <scope>NUCLEOTIDE SEQUENCE [LARGE SCALE GENOMIC DNA]</scope>
    <source>
        <strain evidence="11 12">STM-7</strain>
    </source>
</reference>
<comment type="function">
    <text evidence="8">Part of a membrane-bound complex that couples electron transfer with translocation of ions across the membrane.</text>
</comment>
<dbReference type="EMBL" id="CP058952">
    <property type="protein sequence ID" value="QLI83177.1"/>
    <property type="molecule type" value="Genomic_DNA"/>
</dbReference>
<dbReference type="Proteomes" id="UP000510822">
    <property type="component" value="Chromosome"/>
</dbReference>
<evidence type="ECO:0000256" key="7">
    <source>
        <dbReference type="ARBA" id="ARBA00023014"/>
    </source>
</evidence>
<dbReference type="EC" id="7.-.-.-" evidence="8"/>
<dbReference type="AlphaFoldDB" id="A0A7D5VBP5"/>
<comment type="subunit">
    <text evidence="8">The complex is composed of six subunits: RnfA, RnfB, RnfC, RnfD, RnfE and RnfG.</text>
</comment>
<dbReference type="GO" id="GO:0009055">
    <property type="term" value="F:electron transfer activity"/>
    <property type="evidence" value="ECO:0007669"/>
    <property type="project" value="InterPro"/>
</dbReference>
<dbReference type="SUPFAM" id="SSF46548">
    <property type="entry name" value="alpha-helical ferredoxin"/>
    <property type="match status" value="1"/>
</dbReference>
<dbReference type="GO" id="GO:0022900">
    <property type="term" value="P:electron transport chain"/>
    <property type="evidence" value="ECO:0007669"/>
    <property type="project" value="UniProtKB-UniRule"/>
</dbReference>
<comment type="similarity">
    <text evidence="8">Belongs to the 4Fe4S bacterial-type ferredoxin family. RnfC subfamily.</text>
</comment>
<organism evidence="11 12">
    <name type="scientific">Chitinibacter fontanus</name>
    <dbReference type="NCBI Taxonomy" id="1737446"/>
    <lineage>
        <taxon>Bacteria</taxon>
        <taxon>Pseudomonadati</taxon>
        <taxon>Pseudomonadota</taxon>
        <taxon>Betaproteobacteria</taxon>
        <taxon>Neisseriales</taxon>
        <taxon>Chitinibacteraceae</taxon>
        <taxon>Chitinibacter</taxon>
    </lineage>
</organism>
<dbReference type="GO" id="GO:0046872">
    <property type="term" value="F:metal ion binding"/>
    <property type="evidence" value="ECO:0007669"/>
    <property type="project" value="UniProtKB-KW"/>
</dbReference>
<feature type="binding site" evidence="8">
    <location>
        <position position="379"/>
    </location>
    <ligand>
        <name>[4Fe-4S] cluster</name>
        <dbReference type="ChEBI" id="CHEBI:49883"/>
        <label>2</label>
    </ligand>
</feature>
<evidence type="ECO:0000256" key="4">
    <source>
        <dbReference type="ARBA" id="ARBA00022737"/>
    </source>
</evidence>
<dbReference type="InterPro" id="IPR037225">
    <property type="entry name" value="Nuo51_FMN-bd_sf"/>
</dbReference>
<feature type="region of interest" description="Disordered" evidence="9">
    <location>
        <begin position="514"/>
        <end position="533"/>
    </location>
</feature>
<feature type="binding site" evidence="8">
    <location>
        <position position="418"/>
    </location>
    <ligand>
        <name>[4Fe-4S] cluster</name>
        <dbReference type="ChEBI" id="CHEBI:49883"/>
        <label>1</label>
    </ligand>
</feature>
<evidence type="ECO:0000313" key="11">
    <source>
        <dbReference type="EMBL" id="QLI83177.1"/>
    </source>
</evidence>
<feature type="compositionally biased region" description="Low complexity" evidence="9">
    <location>
        <begin position="470"/>
        <end position="490"/>
    </location>
</feature>
<evidence type="ECO:0000256" key="2">
    <source>
        <dbReference type="ARBA" id="ARBA00022485"/>
    </source>
</evidence>
<dbReference type="PROSITE" id="PS51379">
    <property type="entry name" value="4FE4S_FER_2"/>
    <property type="match status" value="2"/>
</dbReference>
<feature type="compositionally biased region" description="Low complexity" evidence="9">
    <location>
        <begin position="514"/>
        <end position="529"/>
    </location>
</feature>
<keyword evidence="8" id="KW-0472">Membrane</keyword>
<feature type="region of interest" description="Disordered" evidence="9">
    <location>
        <begin position="592"/>
        <end position="617"/>
    </location>
</feature>
<feature type="binding site" evidence="8">
    <location>
        <position position="375"/>
    </location>
    <ligand>
        <name>[4Fe-4S] cluster</name>
        <dbReference type="ChEBI" id="CHEBI:49883"/>
        <label>1</label>
    </ligand>
</feature>
<evidence type="ECO:0000256" key="5">
    <source>
        <dbReference type="ARBA" id="ARBA00022982"/>
    </source>
</evidence>
<dbReference type="Pfam" id="PF01512">
    <property type="entry name" value="Complex1_51K"/>
    <property type="match status" value="1"/>
</dbReference>
<evidence type="ECO:0000313" key="12">
    <source>
        <dbReference type="Proteomes" id="UP000510822"/>
    </source>
</evidence>
<comment type="cofactor">
    <cofactor evidence="8">
        <name>[4Fe-4S] cluster</name>
        <dbReference type="ChEBI" id="CHEBI:49883"/>
    </cofactor>
    <text evidence="8">Binds 2 [4Fe-4S] clusters per subunit.</text>
</comment>
<feature type="binding site" evidence="8">
    <location>
        <position position="414"/>
    </location>
    <ligand>
        <name>[4Fe-4S] cluster</name>
        <dbReference type="ChEBI" id="CHEBI:49883"/>
        <label>2</label>
    </ligand>
</feature>
<feature type="domain" description="4Fe-4S ferredoxin-type" evidence="10">
    <location>
        <begin position="359"/>
        <end position="389"/>
    </location>
</feature>
<dbReference type="InterPro" id="IPR017900">
    <property type="entry name" value="4Fe4S_Fe_S_CS"/>
</dbReference>
<keyword evidence="1 8" id="KW-0813">Transport</keyword>
<keyword evidence="2 8" id="KW-0004">4Fe-4S</keyword>
<evidence type="ECO:0000256" key="3">
    <source>
        <dbReference type="ARBA" id="ARBA00022723"/>
    </source>
</evidence>
<dbReference type="PROSITE" id="PS00198">
    <property type="entry name" value="4FE4S_FER_1"/>
    <property type="match status" value="1"/>
</dbReference>
<accession>A0A7D5VBP5</accession>
<gene>
    <name evidence="11" type="primary">rsxC</name>
    <name evidence="8" type="synonym">rnfC</name>
    <name evidence="11" type="ORF">HZU75_04445</name>
</gene>
<keyword evidence="6 8" id="KW-0408">Iron</keyword>
<dbReference type="InterPro" id="IPR017896">
    <property type="entry name" value="4Fe4S_Fe-S-bd"/>
</dbReference>
<name>A0A7D5VBP5_9NEIS</name>
<keyword evidence="8" id="KW-1278">Translocase</keyword>
<keyword evidence="4 8" id="KW-0677">Repeat</keyword>
<dbReference type="SUPFAM" id="SSF142019">
    <property type="entry name" value="Nqo1 FMN-binding domain-like"/>
    <property type="match status" value="1"/>
</dbReference>
<evidence type="ECO:0000256" key="6">
    <source>
        <dbReference type="ARBA" id="ARBA00023004"/>
    </source>
</evidence>
<comment type="subcellular location">
    <subcellularLocation>
        <location evidence="8">Cell inner membrane</location>
        <topology evidence="8">Peripheral membrane protein</topology>
    </subcellularLocation>
</comment>
<dbReference type="Gene3D" id="3.30.70.20">
    <property type="match status" value="1"/>
</dbReference>
<feature type="region of interest" description="Disordered" evidence="9">
    <location>
        <begin position="470"/>
        <end position="493"/>
    </location>
</feature>
<dbReference type="InterPro" id="IPR026902">
    <property type="entry name" value="RnfC_N"/>
</dbReference>
<dbReference type="InterPro" id="IPR011538">
    <property type="entry name" value="Nuo51_FMN-bd"/>
</dbReference>
<evidence type="ECO:0000256" key="9">
    <source>
        <dbReference type="SAM" id="MobiDB-lite"/>
    </source>
</evidence>
<evidence type="ECO:0000256" key="8">
    <source>
        <dbReference type="HAMAP-Rule" id="MF_00461"/>
    </source>
</evidence>
<dbReference type="PANTHER" id="PTHR43034">
    <property type="entry name" value="ION-TRANSLOCATING OXIDOREDUCTASE COMPLEX SUBUNIT C"/>
    <property type="match status" value="1"/>
</dbReference>
<feature type="binding site" evidence="8">
    <location>
        <position position="408"/>
    </location>
    <ligand>
        <name>[4Fe-4S] cluster</name>
        <dbReference type="ChEBI" id="CHEBI:49883"/>
        <label>2</label>
    </ligand>
</feature>
<feature type="binding site" evidence="8">
    <location>
        <position position="411"/>
    </location>
    <ligand>
        <name>[4Fe-4S] cluster</name>
        <dbReference type="ChEBI" id="CHEBI:49883"/>
        <label>2</label>
    </ligand>
</feature>
<dbReference type="NCBIfam" id="TIGR01945">
    <property type="entry name" value="rnfC"/>
    <property type="match status" value="1"/>
</dbReference>
<evidence type="ECO:0000259" key="10">
    <source>
        <dbReference type="PROSITE" id="PS51379"/>
    </source>
</evidence>
<dbReference type="InterPro" id="IPR010208">
    <property type="entry name" value="Ion_transpt_RnfC/RsxC"/>
</dbReference>
<dbReference type="NCBIfam" id="NF003454">
    <property type="entry name" value="PRK05035.1"/>
    <property type="match status" value="1"/>
</dbReference>
<dbReference type="HAMAP" id="MF_00461">
    <property type="entry name" value="RsxC_RnfC"/>
    <property type="match status" value="1"/>
</dbReference>
<dbReference type="Pfam" id="PF12838">
    <property type="entry name" value="Fer4_7"/>
    <property type="match status" value="1"/>
</dbReference>
<keyword evidence="12" id="KW-1185">Reference proteome</keyword>
<sequence>MREIFPFHGGVHPPEMKELSNRTPIVNGPLPKRLVIPLQQSIGNPAKAVVAVGDLVLKGQTIAVDDGNLSVAVHAPTSGKVVAIDAQQVAHPSGLAEWCITIETDGRDEWIARDKFDWQGALARGDGKAIRDYLQDMGVVGLGGAVFPSHLKLAGREALETLIINGAECEPYITCDDRLMRERAIEIVAGISIVRKLLNAKEVLIGIEDNKMEAVAALREALSNCGFAAEVVVVPTLYPSGGAKQLIKLLTNKEVPSGVRSTDMGVQCFNVATIYTIYAALELAEPVISRVVTLTGAVSKAGNVDALIGTPIDDLLVFAGVQTSPNCIYGGPMMGFTLPSTKVGLTKAGNCIIAMDEQHFPEKAREMPCIRCGECAVACPQELQPMDLYWFSRSKNFGKAQEWNLFDCIECGACAYVCPSSIQLVDYYRFAKSEIWDAERAKKSADLARERHEFKQFREEREKEEKAARLAAKAAPKPAAAATAASSSDEASADDKAAKIKAAMERAAAKKAAEGAAAAPPASPNSEAKIPNFVSPEKAAKIKESMEKRAAEKAALEALTPEERAARDAERAAKIEAAKAAAAAKKAAAEHTGVENAAEAQALPELAGDTPVAEKPAIDPDKAAKIRAAMAAAAAKKAAKEGGAPAATAEEPVEPALVEAATEAEKPAIDPEKAAKIRAAMAAAAAKKAAKEGGVSTVVGEVLVEPAVSELAAEVAKPAIDPEKAAKIREAMAAAAAKKAAKQAAQDEDKA</sequence>
<dbReference type="GO" id="GO:0051539">
    <property type="term" value="F:4 iron, 4 sulfur cluster binding"/>
    <property type="evidence" value="ECO:0007669"/>
    <property type="project" value="UniProtKB-KW"/>
</dbReference>